<evidence type="ECO:0000256" key="4">
    <source>
        <dbReference type="ARBA" id="ARBA00023125"/>
    </source>
</evidence>
<dbReference type="AlphaFoldDB" id="A0A9E7EYR0"/>
<sequence>MVARGSEAAPQGRYESPRDRLLSRRRDRARWKEESLKYLSFASSRQDEAANRERRSGQPPQEELSSLLQTRWKYEVRTEEHDEVLFPAKCAVNSYNGRNILEEFTFFQTKRAVVQDYSNVMVFLLALHIVVLQTHVSPTTATPNIGSEKKIRPCPSLDSDASFGVADTSAGRPLFLVGMGRQSCCYKQKLRKGLWSPEEDEKLIRHISKYGHGCWSSVPKQAGLERCGKSCRLRWINYLRPDLKRGTFSAQEESLIIELHAVLGNRWSQIASRLPGRTDNEIKNFWNSCIKKKLRQSGIDPNTHKPLAEMEDKTSNSGDLKAPATTLEKTKHSVHKPTSSSSSSGESRTWKNSVTPTKGFFHDHESSSTCHLSPLPRSGFAPDCAPLFEMNQELNCSTISTVLLSVPSGNISALMSLKPNIDLFRDGIDGIQCSSDVYLSNSRRSSMNSGSVIELQSSTSFDGGILPFSELTPERNAQVQLEGEHEDLKWSEYLQGAIPASATIQSQSHPLQYDIKTESQSVLVGLGTWQQNQQGQQQLQSSNIYCKDFHMVQNLRMETAVSEAKYECLLFDMDDTLYPLSCGINLACRKNIEDYMLHHLQIEESQIPKMCLELYKEYGTTMAGLKALGFIFDNDEFHAYVHGRLPYETLKPDPLLRNMLLSMPQRKIIFTNADQAHAAKVLSRLGLEDCFEGVICFETLNPQPKKTELDDKLTATPAYNVPDDLNNHGFYSETESITNTEGKTTPHERIRCKPSVEAIQTAIRIANIDPRRTVFFDDSARNIAAGKAAGLHTVLVGSSVVVPGADNALESIHNIREALPEIWHDEGDELKPVLETTSVEAIVLA</sequence>
<keyword evidence="5" id="KW-0804">Transcription</keyword>
<dbReference type="PANTHER" id="PTHR12725">
    <property type="entry name" value="HALOACID DEHALOGENASE-LIKE HYDROLASE"/>
    <property type="match status" value="1"/>
</dbReference>
<dbReference type="EMBL" id="CP097504">
    <property type="protein sequence ID" value="URD86394.1"/>
    <property type="molecule type" value="Genomic_DNA"/>
</dbReference>
<keyword evidence="3" id="KW-0805">Transcription regulation</keyword>
<dbReference type="GO" id="GO:0000976">
    <property type="term" value="F:transcription cis-regulatory region binding"/>
    <property type="evidence" value="ECO:0007669"/>
    <property type="project" value="UniProtKB-ARBA"/>
</dbReference>
<keyword evidence="2" id="KW-0677">Repeat</keyword>
<dbReference type="SUPFAM" id="SSF56784">
    <property type="entry name" value="HAD-like"/>
    <property type="match status" value="1"/>
</dbReference>
<evidence type="ECO:0000259" key="9">
    <source>
        <dbReference type="PROSITE" id="PS51294"/>
    </source>
</evidence>
<organism evidence="10 11">
    <name type="scientific">Musa troglodytarum</name>
    <name type="common">fe'i banana</name>
    <dbReference type="NCBI Taxonomy" id="320322"/>
    <lineage>
        <taxon>Eukaryota</taxon>
        <taxon>Viridiplantae</taxon>
        <taxon>Streptophyta</taxon>
        <taxon>Embryophyta</taxon>
        <taxon>Tracheophyta</taxon>
        <taxon>Spermatophyta</taxon>
        <taxon>Magnoliopsida</taxon>
        <taxon>Liliopsida</taxon>
        <taxon>Zingiberales</taxon>
        <taxon>Musaceae</taxon>
        <taxon>Musa</taxon>
    </lineage>
</organism>
<evidence type="ECO:0000259" key="8">
    <source>
        <dbReference type="PROSITE" id="PS50090"/>
    </source>
</evidence>
<feature type="domain" description="HTH myb-type" evidence="9">
    <location>
        <begin position="244"/>
        <end position="294"/>
    </location>
</feature>
<dbReference type="Pfam" id="PF00249">
    <property type="entry name" value="Myb_DNA-binding"/>
    <property type="match status" value="2"/>
</dbReference>
<feature type="region of interest" description="Disordered" evidence="7">
    <location>
        <begin position="297"/>
        <end position="356"/>
    </location>
</feature>
<dbReference type="PROSITE" id="PS50090">
    <property type="entry name" value="MYB_LIKE"/>
    <property type="match status" value="2"/>
</dbReference>
<evidence type="ECO:0000256" key="2">
    <source>
        <dbReference type="ARBA" id="ARBA00022737"/>
    </source>
</evidence>
<dbReference type="SUPFAM" id="SSF46689">
    <property type="entry name" value="Homeodomain-like"/>
    <property type="match status" value="1"/>
</dbReference>
<dbReference type="PROSITE" id="PS51294">
    <property type="entry name" value="HTH_MYB"/>
    <property type="match status" value="2"/>
</dbReference>
<feature type="domain" description="HTH myb-type" evidence="9">
    <location>
        <begin position="187"/>
        <end position="243"/>
    </location>
</feature>
<feature type="compositionally biased region" description="Polar residues" evidence="7">
    <location>
        <begin position="345"/>
        <end position="356"/>
    </location>
</feature>
<dbReference type="SMART" id="SM00717">
    <property type="entry name" value="SANT"/>
    <property type="match status" value="2"/>
</dbReference>
<keyword evidence="4" id="KW-0238">DNA-binding</keyword>
<dbReference type="InterPro" id="IPR001005">
    <property type="entry name" value="SANT/Myb"/>
</dbReference>
<dbReference type="PANTHER" id="PTHR12725:SF117">
    <property type="entry name" value="HALOACID DEHALOGENASE-LIKE HYDROLASE"/>
    <property type="match status" value="1"/>
</dbReference>
<protein>
    <submittedName>
        <fullName evidence="10">Uncharacterized protein</fullName>
    </submittedName>
</protein>
<feature type="region of interest" description="Disordered" evidence="7">
    <location>
        <begin position="1"/>
        <end position="23"/>
    </location>
</feature>
<dbReference type="GO" id="GO:0005634">
    <property type="term" value="C:nucleus"/>
    <property type="evidence" value="ECO:0007669"/>
    <property type="project" value="UniProtKB-SubCell"/>
</dbReference>
<dbReference type="InterPro" id="IPR017930">
    <property type="entry name" value="Myb_dom"/>
</dbReference>
<evidence type="ECO:0000256" key="5">
    <source>
        <dbReference type="ARBA" id="ARBA00023163"/>
    </source>
</evidence>
<feature type="domain" description="Myb-like" evidence="8">
    <location>
        <begin position="187"/>
        <end position="239"/>
    </location>
</feature>
<evidence type="ECO:0000313" key="11">
    <source>
        <dbReference type="Proteomes" id="UP001055439"/>
    </source>
</evidence>
<dbReference type="NCBIfam" id="TIGR01509">
    <property type="entry name" value="HAD-SF-IA-v3"/>
    <property type="match status" value="1"/>
</dbReference>
<keyword evidence="6" id="KW-0539">Nucleus</keyword>
<evidence type="ECO:0000256" key="1">
    <source>
        <dbReference type="ARBA" id="ARBA00004123"/>
    </source>
</evidence>
<dbReference type="Pfam" id="PF13242">
    <property type="entry name" value="Hydrolase_like"/>
    <property type="match status" value="1"/>
</dbReference>
<dbReference type="FunFam" id="1.10.10.60:FF:000047">
    <property type="entry name" value="Myb transcription factor"/>
    <property type="match status" value="1"/>
</dbReference>
<dbReference type="SFLD" id="SFLDG01129">
    <property type="entry name" value="C1.5:_HAD__Beta-PGM__Phosphata"/>
    <property type="match status" value="1"/>
</dbReference>
<dbReference type="NCBIfam" id="TIGR01993">
    <property type="entry name" value="Pyr-5-nucltdase"/>
    <property type="match status" value="1"/>
</dbReference>
<name>A0A9E7EYR0_9LILI</name>
<proteinExistence type="predicted"/>
<gene>
    <name evidence="10" type="ORF">MUK42_27338</name>
</gene>
<dbReference type="SFLD" id="SFLDG01132">
    <property type="entry name" value="C1.5.3:_5'-Nucleotidase_Like"/>
    <property type="match status" value="1"/>
</dbReference>
<dbReference type="CDD" id="cd02604">
    <property type="entry name" value="HAD_5NT"/>
    <property type="match status" value="1"/>
</dbReference>
<dbReference type="InterPro" id="IPR010237">
    <property type="entry name" value="Pyr-5-nucltdase"/>
</dbReference>
<feature type="compositionally biased region" description="Basic and acidic residues" evidence="7">
    <location>
        <begin position="45"/>
        <end position="56"/>
    </location>
</feature>
<evidence type="ECO:0000313" key="10">
    <source>
        <dbReference type="EMBL" id="URD86394.1"/>
    </source>
</evidence>
<evidence type="ECO:0000256" key="7">
    <source>
        <dbReference type="SAM" id="MobiDB-lite"/>
    </source>
</evidence>
<accession>A0A9E7EYR0</accession>
<dbReference type="FunFam" id="1.10.10.60:FF:000394">
    <property type="entry name" value="MYB transcription factor"/>
    <property type="match status" value="1"/>
</dbReference>
<evidence type="ECO:0000256" key="6">
    <source>
        <dbReference type="ARBA" id="ARBA00023242"/>
    </source>
</evidence>
<dbReference type="InterPro" id="IPR006439">
    <property type="entry name" value="HAD-SF_hydro_IA"/>
</dbReference>
<dbReference type="Gene3D" id="1.10.10.60">
    <property type="entry name" value="Homeodomain-like"/>
    <property type="match status" value="2"/>
</dbReference>
<dbReference type="InterPro" id="IPR009057">
    <property type="entry name" value="Homeodomain-like_sf"/>
</dbReference>
<comment type="subcellular location">
    <subcellularLocation>
        <location evidence="1">Nucleus</location>
    </subcellularLocation>
</comment>
<dbReference type="Proteomes" id="UP001055439">
    <property type="component" value="Chromosome 2"/>
</dbReference>
<dbReference type="SFLD" id="SFLDS00003">
    <property type="entry name" value="Haloacid_Dehalogenase"/>
    <property type="match status" value="1"/>
</dbReference>
<evidence type="ECO:0000256" key="3">
    <source>
        <dbReference type="ARBA" id="ARBA00023015"/>
    </source>
</evidence>
<keyword evidence="11" id="KW-1185">Reference proteome</keyword>
<dbReference type="OrthoDB" id="2143914at2759"/>
<dbReference type="InterPro" id="IPR023214">
    <property type="entry name" value="HAD_sf"/>
</dbReference>
<dbReference type="InterPro" id="IPR036412">
    <property type="entry name" value="HAD-like_sf"/>
</dbReference>
<dbReference type="CDD" id="cd00167">
    <property type="entry name" value="SANT"/>
    <property type="match status" value="2"/>
</dbReference>
<feature type="compositionally biased region" description="Basic and acidic residues" evidence="7">
    <location>
        <begin position="302"/>
        <end position="314"/>
    </location>
</feature>
<dbReference type="Gene3D" id="3.40.50.1000">
    <property type="entry name" value="HAD superfamily/HAD-like"/>
    <property type="match status" value="1"/>
</dbReference>
<reference evidence="10" key="1">
    <citation type="submission" date="2022-05" db="EMBL/GenBank/DDBJ databases">
        <title>The Musa troglodytarum L. genome provides insights into the mechanism of non-climacteric behaviour and enrichment of carotenoids.</title>
        <authorList>
            <person name="Wang J."/>
        </authorList>
    </citation>
    <scope>NUCLEOTIDE SEQUENCE</scope>
    <source>
        <tissue evidence="10">Leaf</tissue>
    </source>
</reference>
<feature type="domain" description="Myb-like" evidence="8">
    <location>
        <begin position="240"/>
        <end position="290"/>
    </location>
</feature>
<feature type="region of interest" description="Disordered" evidence="7">
    <location>
        <begin position="42"/>
        <end position="65"/>
    </location>
</feature>